<dbReference type="Pfam" id="PF00126">
    <property type="entry name" value="HTH_1"/>
    <property type="match status" value="1"/>
</dbReference>
<dbReference type="PROSITE" id="PS50931">
    <property type="entry name" value="HTH_LYSR"/>
    <property type="match status" value="1"/>
</dbReference>
<dbReference type="Gene3D" id="3.40.190.10">
    <property type="entry name" value="Periplasmic binding protein-like II"/>
    <property type="match status" value="2"/>
</dbReference>
<name>A0A1G9JKY4_9PSEU</name>
<evidence type="ECO:0000256" key="4">
    <source>
        <dbReference type="ARBA" id="ARBA00023163"/>
    </source>
</evidence>
<evidence type="ECO:0000313" key="6">
    <source>
        <dbReference type="EMBL" id="SDL37932.1"/>
    </source>
</evidence>
<reference evidence="7" key="1">
    <citation type="submission" date="2016-10" db="EMBL/GenBank/DDBJ databases">
        <authorList>
            <person name="Varghese N."/>
            <person name="Submissions S."/>
        </authorList>
    </citation>
    <scope>NUCLEOTIDE SEQUENCE [LARGE SCALE GENOMIC DNA]</scope>
    <source>
        <strain evidence="7">DSM 44796</strain>
    </source>
</reference>
<dbReference type="InterPro" id="IPR036390">
    <property type="entry name" value="WH_DNA-bd_sf"/>
</dbReference>
<dbReference type="SUPFAM" id="SSF46785">
    <property type="entry name" value="Winged helix' DNA-binding domain"/>
    <property type="match status" value="1"/>
</dbReference>
<evidence type="ECO:0000313" key="7">
    <source>
        <dbReference type="Proteomes" id="UP000199682"/>
    </source>
</evidence>
<evidence type="ECO:0000256" key="1">
    <source>
        <dbReference type="ARBA" id="ARBA00009437"/>
    </source>
</evidence>
<dbReference type="GO" id="GO:0032993">
    <property type="term" value="C:protein-DNA complex"/>
    <property type="evidence" value="ECO:0007669"/>
    <property type="project" value="TreeGrafter"/>
</dbReference>
<gene>
    <name evidence="6" type="ORF">SAMN04488074_110282</name>
</gene>
<sequence length="324" mass="35532">MEIEVRHARVVTTLVQAGSISKAAGMLNLPQPSVSALLRRIERTLGGDLFVRSKTGITPTLFGQRLIPKLARLVLHADDVLAEALADDSNVLRFGNAEWTPTALHEALRKSLSDLRIQTATMSPHASVEAVYGGTLTAALVPVLKGAAPARMSEPVLASKSLTHEPVWLALPSGHPLTLRDTATLADLAKLTWVRRSASDWFHPVEQWLFDQLKGHNPVVLHYVCGHAEAMSWVRDAGAACLVSSSGIGADVGVVGIADAPVIEFALAWRRGSVHPQTLRRLVETIREYYYDRARETPRYWSFMVENAHDFPGFARYLRAADPK</sequence>
<dbReference type="GO" id="GO:0003677">
    <property type="term" value="F:DNA binding"/>
    <property type="evidence" value="ECO:0007669"/>
    <property type="project" value="UniProtKB-KW"/>
</dbReference>
<dbReference type="SUPFAM" id="SSF53850">
    <property type="entry name" value="Periplasmic binding protein-like II"/>
    <property type="match status" value="1"/>
</dbReference>
<protein>
    <submittedName>
        <fullName evidence="6">DNA-binding transcriptional regulator, LysR family</fullName>
    </submittedName>
</protein>
<proteinExistence type="inferred from homology"/>
<keyword evidence="4" id="KW-0804">Transcription</keyword>
<dbReference type="InterPro" id="IPR036388">
    <property type="entry name" value="WH-like_DNA-bd_sf"/>
</dbReference>
<accession>A0A1G9JKY4</accession>
<evidence type="ECO:0000256" key="2">
    <source>
        <dbReference type="ARBA" id="ARBA00023015"/>
    </source>
</evidence>
<dbReference type="PANTHER" id="PTHR30346">
    <property type="entry name" value="TRANSCRIPTIONAL DUAL REGULATOR HCAR-RELATED"/>
    <property type="match status" value="1"/>
</dbReference>
<dbReference type="RefSeq" id="WP_090008265.1">
    <property type="nucleotide sequence ID" value="NZ_FNET01000010.1"/>
</dbReference>
<keyword evidence="2" id="KW-0805">Transcription regulation</keyword>
<evidence type="ECO:0000256" key="3">
    <source>
        <dbReference type="ARBA" id="ARBA00023125"/>
    </source>
</evidence>
<dbReference type="PRINTS" id="PR00039">
    <property type="entry name" value="HTHLYSR"/>
</dbReference>
<dbReference type="EMBL" id="FNET01000010">
    <property type="protein sequence ID" value="SDL37932.1"/>
    <property type="molecule type" value="Genomic_DNA"/>
</dbReference>
<keyword evidence="3 6" id="KW-0238">DNA-binding</keyword>
<comment type="similarity">
    <text evidence="1">Belongs to the LysR transcriptional regulatory family.</text>
</comment>
<dbReference type="InterPro" id="IPR005119">
    <property type="entry name" value="LysR_subst-bd"/>
</dbReference>
<organism evidence="6 7">
    <name type="scientific">Lentzea albidocapillata subsp. violacea</name>
    <dbReference type="NCBI Taxonomy" id="128104"/>
    <lineage>
        <taxon>Bacteria</taxon>
        <taxon>Bacillati</taxon>
        <taxon>Actinomycetota</taxon>
        <taxon>Actinomycetes</taxon>
        <taxon>Pseudonocardiales</taxon>
        <taxon>Pseudonocardiaceae</taxon>
        <taxon>Lentzea</taxon>
    </lineage>
</organism>
<feature type="domain" description="HTH lysR-type" evidence="5">
    <location>
        <begin position="3"/>
        <end position="60"/>
    </location>
</feature>
<dbReference type="AlphaFoldDB" id="A0A1G9JKY4"/>
<dbReference type="PANTHER" id="PTHR30346:SF0">
    <property type="entry name" value="HCA OPERON TRANSCRIPTIONAL ACTIVATOR HCAR"/>
    <property type="match status" value="1"/>
</dbReference>
<dbReference type="GO" id="GO:0003700">
    <property type="term" value="F:DNA-binding transcription factor activity"/>
    <property type="evidence" value="ECO:0007669"/>
    <property type="project" value="InterPro"/>
</dbReference>
<dbReference type="Proteomes" id="UP000199682">
    <property type="component" value="Unassembled WGS sequence"/>
</dbReference>
<dbReference type="Gene3D" id="1.10.10.10">
    <property type="entry name" value="Winged helix-like DNA-binding domain superfamily/Winged helix DNA-binding domain"/>
    <property type="match status" value="1"/>
</dbReference>
<evidence type="ECO:0000259" key="5">
    <source>
        <dbReference type="PROSITE" id="PS50931"/>
    </source>
</evidence>
<dbReference type="Pfam" id="PF03466">
    <property type="entry name" value="LysR_substrate"/>
    <property type="match status" value="1"/>
</dbReference>
<dbReference type="InterPro" id="IPR000847">
    <property type="entry name" value="LysR_HTH_N"/>
</dbReference>